<sequence length="74" mass="7770">MTSRLTGGGTSLLPPLKRHAASAVLHARGDEIRPSIQQLLGWNLARKETVAGKGPKKSTLVAAVFLIGLTDPAQ</sequence>
<name>A0AAN7Z1S2_9PEZI</name>
<accession>A0AAN7Z1S2</accession>
<proteinExistence type="predicted"/>
<dbReference type="AlphaFoldDB" id="A0AAN7Z1S2"/>
<evidence type="ECO:0000313" key="1">
    <source>
        <dbReference type="EMBL" id="KAK5626702.1"/>
    </source>
</evidence>
<protein>
    <submittedName>
        <fullName evidence="1">Uncharacterized protein</fullName>
    </submittedName>
</protein>
<comment type="caution">
    <text evidence="1">The sequence shown here is derived from an EMBL/GenBank/DDBJ whole genome shotgun (WGS) entry which is preliminary data.</text>
</comment>
<reference evidence="1 2" key="1">
    <citation type="submission" date="2023-10" db="EMBL/GenBank/DDBJ databases">
        <title>Draft genome sequence of Xylaria bambusicola isolate GMP-LS, the root and basal stem rot pathogen of sugarcane in Indonesia.</title>
        <authorList>
            <person name="Selvaraj P."/>
            <person name="Muralishankar V."/>
            <person name="Muruganantham S."/>
            <person name="Sp S."/>
            <person name="Haryani S."/>
            <person name="Lau K.J.X."/>
            <person name="Naqvi N.I."/>
        </authorList>
    </citation>
    <scope>NUCLEOTIDE SEQUENCE [LARGE SCALE GENOMIC DNA]</scope>
    <source>
        <strain evidence="1">GMP-LS</strain>
    </source>
</reference>
<gene>
    <name evidence="1" type="ORF">RRF57_002417</name>
</gene>
<organism evidence="1 2">
    <name type="scientific">Xylaria bambusicola</name>
    <dbReference type="NCBI Taxonomy" id="326684"/>
    <lineage>
        <taxon>Eukaryota</taxon>
        <taxon>Fungi</taxon>
        <taxon>Dikarya</taxon>
        <taxon>Ascomycota</taxon>
        <taxon>Pezizomycotina</taxon>
        <taxon>Sordariomycetes</taxon>
        <taxon>Xylariomycetidae</taxon>
        <taxon>Xylariales</taxon>
        <taxon>Xylariaceae</taxon>
        <taxon>Xylaria</taxon>
    </lineage>
</organism>
<dbReference type="EMBL" id="JAWHQM010000004">
    <property type="protein sequence ID" value="KAK5626702.1"/>
    <property type="molecule type" value="Genomic_DNA"/>
</dbReference>
<evidence type="ECO:0000313" key="2">
    <source>
        <dbReference type="Proteomes" id="UP001305414"/>
    </source>
</evidence>
<keyword evidence="2" id="KW-1185">Reference proteome</keyword>
<dbReference type="Proteomes" id="UP001305414">
    <property type="component" value="Unassembled WGS sequence"/>
</dbReference>